<evidence type="ECO:0000313" key="5">
    <source>
        <dbReference type="Proteomes" id="UP000501466"/>
    </source>
</evidence>
<name>A0A6F8PL94_9GAMM</name>
<reference evidence="5" key="1">
    <citation type="submission" date="2019-11" db="EMBL/GenBank/DDBJ databases">
        <title>Isolation and characterization of two novel species in the genus Thiomicrorhabdus.</title>
        <authorList>
            <person name="Mochizuki J."/>
            <person name="Kojima H."/>
            <person name="Fukui M."/>
        </authorList>
    </citation>
    <scope>NUCLEOTIDE SEQUENCE [LARGE SCALE GENOMIC DNA]</scope>
    <source>
        <strain evidence="5">AkT22</strain>
    </source>
</reference>
<dbReference type="GO" id="GO:0000160">
    <property type="term" value="P:phosphorelay signal transduction system"/>
    <property type="evidence" value="ECO:0007669"/>
    <property type="project" value="InterPro"/>
</dbReference>
<evidence type="ECO:0000256" key="2">
    <source>
        <dbReference type="PROSITE-ProRule" id="PRU00169"/>
    </source>
</evidence>
<dbReference type="PANTHER" id="PTHR44591:SF3">
    <property type="entry name" value="RESPONSE REGULATORY DOMAIN-CONTAINING PROTEIN"/>
    <property type="match status" value="1"/>
</dbReference>
<dbReference type="AlphaFoldDB" id="A0A6F8PL94"/>
<gene>
    <name evidence="4" type="ORF">THMIRHAT_06020</name>
</gene>
<dbReference type="SMART" id="SM00448">
    <property type="entry name" value="REC"/>
    <property type="match status" value="1"/>
</dbReference>
<proteinExistence type="predicted"/>
<evidence type="ECO:0000259" key="3">
    <source>
        <dbReference type="PROSITE" id="PS50110"/>
    </source>
</evidence>
<sequence>MSMVQQTEYITTTEACSLIGVSKTVVKKLADQGVLQTWKTPGGHRRLLRSSVDEYLASFNRGPSTLDDVVPEAMDSDAMTVLIVEDDLVTVQLLVKVVESLNLKVNVVTALNGYEGLMKVGSHKPDVILADLMMPKMDGYTMLNSIRHFDDGMNATIIVITSFEEKDIDREKLPVDVVVMQKPLQVDILKSFLRYEYHLKFA</sequence>
<dbReference type="CDD" id="cd00156">
    <property type="entry name" value="REC"/>
    <property type="match status" value="1"/>
</dbReference>
<dbReference type="PROSITE" id="PS50110">
    <property type="entry name" value="RESPONSE_REGULATORY"/>
    <property type="match status" value="1"/>
</dbReference>
<dbReference type="NCBIfam" id="TIGR01764">
    <property type="entry name" value="excise"/>
    <property type="match status" value="1"/>
</dbReference>
<dbReference type="InterPro" id="IPR010093">
    <property type="entry name" value="SinI_DNA-bd"/>
</dbReference>
<evidence type="ECO:0000313" key="4">
    <source>
        <dbReference type="EMBL" id="BBP42856.1"/>
    </source>
</evidence>
<dbReference type="Gene3D" id="1.10.1660.10">
    <property type="match status" value="1"/>
</dbReference>
<dbReference type="InterPro" id="IPR001789">
    <property type="entry name" value="Sig_transdc_resp-reg_receiver"/>
</dbReference>
<keyword evidence="5" id="KW-1185">Reference proteome</keyword>
<dbReference type="PANTHER" id="PTHR44591">
    <property type="entry name" value="STRESS RESPONSE REGULATOR PROTEIN 1"/>
    <property type="match status" value="1"/>
</dbReference>
<evidence type="ECO:0000256" key="1">
    <source>
        <dbReference type="ARBA" id="ARBA00022553"/>
    </source>
</evidence>
<dbReference type="InterPro" id="IPR041657">
    <property type="entry name" value="HTH_17"/>
</dbReference>
<dbReference type="SUPFAM" id="SSF52172">
    <property type="entry name" value="CheY-like"/>
    <property type="match status" value="1"/>
</dbReference>
<feature type="modified residue" description="4-aspartylphosphate" evidence="2">
    <location>
        <position position="131"/>
    </location>
</feature>
<dbReference type="EMBL" id="AP021888">
    <property type="protein sequence ID" value="BBP42856.1"/>
    <property type="molecule type" value="Genomic_DNA"/>
</dbReference>
<keyword evidence="1 2" id="KW-0597">Phosphoprotein</keyword>
<dbReference type="Pfam" id="PF12728">
    <property type="entry name" value="HTH_17"/>
    <property type="match status" value="1"/>
</dbReference>
<feature type="domain" description="Response regulatory" evidence="3">
    <location>
        <begin position="80"/>
        <end position="197"/>
    </location>
</feature>
<dbReference type="GO" id="GO:0003677">
    <property type="term" value="F:DNA binding"/>
    <property type="evidence" value="ECO:0007669"/>
    <property type="project" value="InterPro"/>
</dbReference>
<dbReference type="Proteomes" id="UP000501466">
    <property type="component" value="Chromosome"/>
</dbReference>
<protein>
    <recommendedName>
        <fullName evidence="3">Response regulatory domain-containing protein</fullName>
    </recommendedName>
</protein>
<organism evidence="4 5">
    <name type="scientific">Thiosulfativibrio zosterae</name>
    <dbReference type="NCBI Taxonomy" id="2675053"/>
    <lineage>
        <taxon>Bacteria</taxon>
        <taxon>Pseudomonadati</taxon>
        <taxon>Pseudomonadota</taxon>
        <taxon>Gammaproteobacteria</taxon>
        <taxon>Thiotrichales</taxon>
        <taxon>Piscirickettsiaceae</taxon>
        <taxon>Thiosulfativibrio</taxon>
    </lineage>
</organism>
<dbReference type="InterPro" id="IPR050595">
    <property type="entry name" value="Bact_response_regulator"/>
</dbReference>
<accession>A0A6F8PL94</accession>
<dbReference type="InterPro" id="IPR011006">
    <property type="entry name" value="CheY-like_superfamily"/>
</dbReference>
<dbReference type="Pfam" id="PF00072">
    <property type="entry name" value="Response_reg"/>
    <property type="match status" value="1"/>
</dbReference>
<dbReference type="Gene3D" id="3.40.50.2300">
    <property type="match status" value="1"/>
</dbReference>
<dbReference type="KEGG" id="tzo:THMIRHAT_06020"/>